<keyword evidence="2" id="KW-1185">Reference proteome</keyword>
<sequence>MAALTFGRQTRMCMDRAYLSYRTCDVFDIPMPDRRKWKTVGSDIKRSIGDKDCSIASFGRYVSMRDGEPPLSAYMKHMTMLTWSNVSGKVRVHPMKFDDVVAVEPAMGTEVEMTPVTFKSPELQLAMDGNIKDCRYDPYYIV</sequence>
<gene>
    <name evidence="1" type="ORF">BPOR_1110g00020</name>
</gene>
<dbReference type="Proteomes" id="UP000297280">
    <property type="component" value="Unassembled WGS sequence"/>
</dbReference>
<evidence type="ECO:0000313" key="1">
    <source>
        <dbReference type="EMBL" id="TGO81541.1"/>
    </source>
</evidence>
<reference evidence="1 2" key="1">
    <citation type="submission" date="2017-12" db="EMBL/GenBank/DDBJ databases">
        <title>Comparative genomics of Botrytis spp.</title>
        <authorList>
            <person name="Valero-Jimenez C.A."/>
            <person name="Tapia P."/>
            <person name="Veloso J."/>
            <person name="Silva-Moreno E."/>
            <person name="Staats M."/>
            <person name="Valdes J.H."/>
            <person name="Van Kan J.A.L."/>
        </authorList>
    </citation>
    <scope>NUCLEOTIDE SEQUENCE [LARGE SCALE GENOMIC DNA]</scope>
    <source>
        <strain evidence="1 2">MUCL3349</strain>
    </source>
</reference>
<organism evidence="1 2">
    <name type="scientific">Botrytis porri</name>
    <dbReference type="NCBI Taxonomy" id="87229"/>
    <lineage>
        <taxon>Eukaryota</taxon>
        <taxon>Fungi</taxon>
        <taxon>Dikarya</taxon>
        <taxon>Ascomycota</taxon>
        <taxon>Pezizomycotina</taxon>
        <taxon>Leotiomycetes</taxon>
        <taxon>Helotiales</taxon>
        <taxon>Sclerotiniaceae</taxon>
        <taxon>Botrytis</taxon>
    </lineage>
</organism>
<comment type="caution">
    <text evidence="1">The sequence shown here is derived from an EMBL/GenBank/DDBJ whole genome shotgun (WGS) entry which is preliminary data.</text>
</comment>
<protein>
    <submittedName>
        <fullName evidence="1">Uncharacterized protein</fullName>
    </submittedName>
</protein>
<name>A0A4Z1K5X0_9HELO</name>
<evidence type="ECO:0000313" key="2">
    <source>
        <dbReference type="Proteomes" id="UP000297280"/>
    </source>
</evidence>
<accession>A0A4Z1K5X0</accession>
<proteinExistence type="predicted"/>
<dbReference type="AlphaFoldDB" id="A0A4Z1K5X0"/>
<dbReference type="EMBL" id="PQXO01001104">
    <property type="protein sequence ID" value="TGO81541.1"/>
    <property type="molecule type" value="Genomic_DNA"/>
</dbReference>